<evidence type="ECO:0000313" key="1">
    <source>
        <dbReference type="EMBL" id="KUM47927.1"/>
    </source>
</evidence>
<reference evidence="1" key="1">
    <citation type="journal article" date="2015" name="Genome Biol. Evol.">
        <title>Organellar Genomes of White Spruce (Picea glauca): Assembly and Annotation.</title>
        <authorList>
            <person name="Jackman S.D."/>
            <person name="Warren R.L."/>
            <person name="Gibb E.A."/>
            <person name="Vandervalk B.P."/>
            <person name="Mohamadi H."/>
            <person name="Chu J."/>
            <person name="Raymond A."/>
            <person name="Pleasance S."/>
            <person name="Coope R."/>
            <person name="Wildung M.R."/>
            <person name="Ritland C.E."/>
            <person name="Bousquet J."/>
            <person name="Jones S.J."/>
            <person name="Bohlmann J."/>
            <person name="Birol I."/>
        </authorList>
    </citation>
    <scope>NUCLEOTIDE SEQUENCE [LARGE SCALE GENOMIC DNA]</scope>
    <source>
        <tissue evidence="1">Flushing bud</tissue>
    </source>
</reference>
<organism evidence="1">
    <name type="scientific">Picea glauca</name>
    <name type="common">White spruce</name>
    <name type="synonym">Pinus glauca</name>
    <dbReference type="NCBI Taxonomy" id="3330"/>
    <lineage>
        <taxon>Eukaryota</taxon>
        <taxon>Viridiplantae</taxon>
        <taxon>Streptophyta</taxon>
        <taxon>Embryophyta</taxon>
        <taxon>Tracheophyta</taxon>
        <taxon>Spermatophyta</taxon>
        <taxon>Pinopsida</taxon>
        <taxon>Pinidae</taxon>
        <taxon>Conifers I</taxon>
        <taxon>Pinales</taxon>
        <taxon>Pinaceae</taxon>
        <taxon>Picea</taxon>
    </lineage>
</organism>
<name>A0A101LZ44_PICGL</name>
<gene>
    <name evidence="1" type="ORF">ABT39_MTgene4922</name>
</gene>
<accession>A0A101LZ44</accession>
<geneLocation type="mitochondrion" evidence="1"/>
<proteinExistence type="predicted"/>
<protein>
    <submittedName>
        <fullName evidence="1">Uncharacterized protein</fullName>
    </submittedName>
</protein>
<sequence>MLLYSFLRAREVSIHYIAVNSRDSDTRLLERFIFYRFKISRGLLRIRQGVIHLSPASGSSVERVKVNSLPSFGNGNRSMSFRPAIVCLVRHALRRSTEDYKWCWVWIFIMRL</sequence>
<comment type="caution">
    <text evidence="1">The sequence shown here is derived from an EMBL/GenBank/DDBJ whole genome shotgun (WGS) entry which is preliminary data.</text>
</comment>
<dbReference type="AlphaFoldDB" id="A0A101LZ44"/>
<keyword evidence="1" id="KW-0496">Mitochondrion</keyword>
<dbReference type="EMBL" id="LKAM01000006">
    <property type="protein sequence ID" value="KUM47927.1"/>
    <property type="molecule type" value="Genomic_DNA"/>
</dbReference>